<keyword evidence="2" id="KW-1185">Reference proteome</keyword>
<proteinExistence type="predicted"/>
<dbReference type="Proteomes" id="UP000765509">
    <property type="component" value="Unassembled WGS sequence"/>
</dbReference>
<name>A0A9Q3GEI5_9BASI</name>
<evidence type="ECO:0000313" key="1">
    <source>
        <dbReference type="EMBL" id="MBW0464156.1"/>
    </source>
</evidence>
<protein>
    <submittedName>
        <fullName evidence="1">Uncharacterized protein</fullName>
    </submittedName>
</protein>
<evidence type="ECO:0000313" key="2">
    <source>
        <dbReference type="Proteomes" id="UP000765509"/>
    </source>
</evidence>
<reference evidence="1" key="1">
    <citation type="submission" date="2021-03" db="EMBL/GenBank/DDBJ databases">
        <title>Draft genome sequence of rust myrtle Austropuccinia psidii MF-1, a brazilian biotype.</title>
        <authorList>
            <person name="Quecine M.C."/>
            <person name="Pachon D.M.R."/>
            <person name="Bonatelli M.L."/>
            <person name="Correr F.H."/>
            <person name="Franceschini L.M."/>
            <person name="Leite T.F."/>
            <person name="Margarido G.R.A."/>
            <person name="Almeida C.A."/>
            <person name="Ferrarezi J.A."/>
            <person name="Labate C.A."/>
        </authorList>
    </citation>
    <scope>NUCLEOTIDE SEQUENCE</scope>
    <source>
        <strain evidence="1">MF-1</strain>
    </source>
</reference>
<organism evidence="1 2">
    <name type="scientific">Austropuccinia psidii MF-1</name>
    <dbReference type="NCBI Taxonomy" id="1389203"/>
    <lineage>
        <taxon>Eukaryota</taxon>
        <taxon>Fungi</taxon>
        <taxon>Dikarya</taxon>
        <taxon>Basidiomycota</taxon>
        <taxon>Pucciniomycotina</taxon>
        <taxon>Pucciniomycetes</taxon>
        <taxon>Pucciniales</taxon>
        <taxon>Sphaerophragmiaceae</taxon>
        <taxon>Austropuccinia</taxon>
    </lineage>
</organism>
<dbReference type="EMBL" id="AVOT02000713">
    <property type="protein sequence ID" value="MBW0464156.1"/>
    <property type="molecule type" value="Genomic_DNA"/>
</dbReference>
<sequence length="144" mass="16951">MIQNLEDIFSRFCYYGLEFKDAYGFTHYWCTVLPALELSYKKSIHSSIVKTPEMLEKGWNPRLPYGTLKKYLADTNPTARSFKIMLYKARHHANRCMHDSFEYSKERWDKSNNTPDFKVGYLVLVSTLNFNNIKGPKKLKDSFA</sequence>
<gene>
    <name evidence="1" type="ORF">O181_003871</name>
</gene>
<dbReference type="AlphaFoldDB" id="A0A9Q3GEI5"/>
<comment type="caution">
    <text evidence="1">The sequence shown here is derived from an EMBL/GenBank/DDBJ whole genome shotgun (WGS) entry which is preliminary data.</text>
</comment>
<accession>A0A9Q3GEI5</accession>